<feature type="region of interest" description="Disordered" evidence="1">
    <location>
        <begin position="1"/>
        <end position="29"/>
    </location>
</feature>
<sequence length="108" mass="12393">MGLTSLTHRVRSSGLYPEDEKRKSDGDDGKSVEMLEYLSLPGIREMTKIIRLIGNYQRISLFRVMYDVPERIILDSLIKYREETARDEQATSTATRPQKQVDVKSDGV</sequence>
<reference evidence="2 3" key="1">
    <citation type="submission" date="2023-08" db="EMBL/GenBank/DDBJ databases">
        <title>A Necator americanus chromosomal reference genome.</title>
        <authorList>
            <person name="Ilik V."/>
            <person name="Petrzelkova K.J."/>
            <person name="Pardy F."/>
            <person name="Fuh T."/>
            <person name="Niatou-Singa F.S."/>
            <person name="Gouil Q."/>
            <person name="Baker L."/>
            <person name="Ritchie M.E."/>
            <person name="Jex A.R."/>
            <person name="Gazzola D."/>
            <person name="Li H."/>
            <person name="Toshio Fujiwara R."/>
            <person name="Zhan B."/>
            <person name="Aroian R.V."/>
            <person name="Pafco B."/>
            <person name="Schwarz E.M."/>
        </authorList>
    </citation>
    <scope>NUCLEOTIDE SEQUENCE [LARGE SCALE GENOMIC DNA]</scope>
    <source>
        <strain evidence="2 3">Aroian</strain>
        <tissue evidence="2">Whole animal</tissue>
    </source>
</reference>
<evidence type="ECO:0008006" key="4">
    <source>
        <dbReference type="Google" id="ProtNLM"/>
    </source>
</evidence>
<name>A0ABR1E402_NECAM</name>
<feature type="region of interest" description="Disordered" evidence="1">
    <location>
        <begin position="84"/>
        <end position="108"/>
    </location>
</feature>
<keyword evidence="3" id="KW-1185">Reference proteome</keyword>
<dbReference type="Proteomes" id="UP001303046">
    <property type="component" value="Unassembled WGS sequence"/>
</dbReference>
<evidence type="ECO:0000313" key="3">
    <source>
        <dbReference type="Proteomes" id="UP001303046"/>
    </source>
</evidence>
<evidence type="ECO:0000256" key="1">
    <source>
        <dbReference type="SAM" id="MobiDB-lite"/>
    </source>
</evidence>
<evidence type="ECO:0000313" key="2">
    <source>
        <dbReference type="EMBL" id="KAK6757386.1"/>
    </source>
</evidence>
<feature type="compositionally biased region" description="Basic and acidic residues" evidence="1">
    <location>
        <begin position="99"/>
        <end position="108"/>
    </location>
</feature>
<accession>A0ABR1E402</accession>
<protein>
    <recommendedName>
        <fullName evidence="4">FH2 domain-containing protein</fullName>
    </recommendedName>
</protein>
<feature type="compositionally biased region" description="Basic and acidic residues" evidence="1">
    <location>
        <begin position="18"/>
        <end position="29"/>
    </location>
</feature>
<gene>
    <name evidence="2" type="primary">Necator_chrV.g20088</name>
    <name evidence="2" type="ORF">RB195_015296</name>
</gene>
<proteinExistence type="predicted"/>
<comment type="caution">
    <text evidence="2">The sequence shown here is derived from an EMBL/GenBank/DDBJ whole genome shotgun (WGS) entry which is preliminary data.</text>
</comment>
<dbReference type="EMBL" id="JAVFWL010000005">
    <property type="protein sequence ID" value="KAK6757386.1"/>
    <property type="molecule type" value="Genomic_DNA"/>
</dbReference>
<organism evidence="2 3">
    <name type="scientific">Necator americanus</name>
    <name type="common">Human hookworm</name>
    <dbReference type="NCBI Taxonomy" id="51031"/>
    <lineage>
        <taxon>Eukaryota</taxon>
        <taxon>Metazoa</taxon>
        <taxon>Ecdysozoa</taxon>
        <taxon>Nematoda</taxon>
        <taxon>Chromadorea</taxon>
        <taxon>Rhabditida</taxon>
        <taxon>Rhabditina</taxon>
        <taxon>Rhabditomorpha</taxon>
        <taxon>Strongyloidea</taxon>
        <taxon>Ancylostomatidae</taxon>
        <taxon>Bunostominae</taxon>
        <taxon>Necator</taxon>
    </lineage>
</organism>